<sequence length="164" mass="18022">MQDTASSSVSAPSHDPAYDPNARPGRTSRAGARLRARSDRLHAIAFTGAGRFHHAEPSARSVCRTVRQLVAELLQLAAERPPQRRDGRRPAAHVRQVAMYICHVALQLSFADIGQAFGRDRTTVSHACNVVEDRRDDRAFDDFVATVERITLAVFAISGPAEHE</sequence>
<feature type="region of interest" description="Disordered" evidence="1">
    <location>
        <begin position="1"/>
        <end position="34"/>
    </location>
</feature>
<evidence type="ECO:0000313" key="4">
    <source>
        <dbReference type="Proteomes" id="UP000574761"/>
    </source>
</evidence>
<comment type="caution">
    <text evidence="3">The sequence shown here is derived from an EMBL/GenBank/DDBJ whole genome shotgun (WGS) entry which is preliminary data.</text>
</comment>
<dbReference type="Proteomes" id="UP000574761">
    <property type="component" value="Unassembled WGS sequence"/>
</dbReference>
<dbReference type="GO" id="GO:0006270">
    <property type="term" value="P:DNA replication initiation"/>
    <property type="evidence" value="ECO:0007669"/>
    <property type="project" value="InterPro"/>
</dbReference>
<feature type="compositionally biased region" description="Polar residues" evidence="1">
    <location>
        <begin position="1"/>
        <end position="11"/>
    </location>
</feature>
<name>A0A7W6DA96_9HYPH</name>
<dbReference type="GO" id="GO:0005524">
    <property type="term" value="F:ATP binding"/>
    <property type="evidence" value="ECO:0007669"/>
    <property type="project" value="InterPro"/>
</dbReference>
<dbReference type="Pfam" id="PF08299">
    <property type="entry name" value="Bac_DnaA_C"/>
    <property type="match status" value="1"/>
</dbReference>
<dbReference type="InterPro" id="IPR013159">
    <property type="entry name" value="DnaA_C"/>
</dbReference>
<keyword evidence="4" id="KW-1185">Reference proteome</keyword>
<dbReference type="EMBL" id="JACIEE010000002">
    <property type="protein sequence ID" value="MBB3976093.1"/>
    <property type="molecule type" value="Genomic_DNA"/>
</dbReference>
<dbReference type="GO" id="GO:0006275">
    <property type="term" value="P:regulation of DNA replication"/>
    <property type="evidence" value="ECO:0007669"/>
    <property type="project" value="InterPro"/>
</dbReference>
<dbReference type="CDD" id="cd06571">
    <property type="entry name" value="Bac_DnaA_C"/>
    <property type="match status" value="1"/>
</dbReference>
<evidence type="ECO:0000259" key="2">
    <source>
        <dbReference type="SMART" id="SM00760"/>
    </source>
</evidence>
<protein>
    <recommendedName>
        <fullName evidence="2">Chromosomal replication initiator DnaA C-terminal domain-containing protein</fullName>
    </recommendedName>
</protein>
<feature type="domain" description="Chromosomal replication initiator DnaA C-terminal" evidence="2">
    <location>
        <begin position="62"/>
        <end position="131"/>
    </location>
</feature>
<dbReference type="SMART" id="SM00760">
    <property type="entry name" value="Bac_DnaA_C"/>
    <property type="match status" value="1"/>
</dbReference>
<accession>A0A7W6DA96</accession>
<evidence type="ECO:0000256" key="1">
    <source>
        <dbReference type="SAM" id="MobiDB-lite"/>
    </source>
</evidence>
<dbReference type="Gene3D" id="1.10.1750.10">
    <property type="match status" value="1"/>
</dbReference>
<dbReference type="RefSeq" id="WP_246422373.1">
    <property type="nucleotide sequence ID" value="NZ_JACIEE010000002.1"/>
</dbReference>
<proteinExistence type="predicted"/>
<organism evidence="3 4">
    <name type="scientific">Mycoplana azooxidifex</name>
    <dbReference type="NCBI Taxonomy" id="1636188"/>
    <lineage>
        <taxon>Bacteria</taxon>
        <taxon>Pseudomonadati</taxon>
        <taxon>Pseudomonadota</taxon>
        <taxon>Alphaproteobacteria</taxon>
        <taxon>Hyphomicrobiales</taxon>
        <taxon>Rhizobiaceae</taxon>
        <taxon>Mycoplana</taxon>
    </lineage>
</organism>
<dbReference type="SUPFAM" id="SSF48295">
    <property type="entry name" value="TrpR-like"/>
    <property type="match status" value="1"/>
</dbReference>
<reference evidence="3 4" key="1">
    <citation type="submission" date="2020-08" db="EMBL/GenBank/DDBJ databases">
        <title>Genomic Encyclopedia of Type Strains, Phase IV (KMG-IV): sequencing the most valuable type-strain genomes for metagenomic binning, comparative biology and taxonomic classification.</title>
        <authorList>
            <person name="Goeker M."/>
        </authorList>
    </citation>
    <scope>NUCLEOTIDE SEQUENCE [LARGE SCALE GENOMIC DNA]</scope>
    <source>
        <strain evidence="3 4">DSM 100211</strain>
    </source>
</reference>
<dbReference type="GO" id="GO:0043565">
    <property type="term" value="F:sequence-specific DNA binding"/>
    <property type="evidence" value="ECO:0007669"/>
    <property type="project" value="InterPro"/>
</dbReference>
<dbReference type="InterPro" id="IPR010921">
    <property type="entry name" value="Trp_repressor/repl_initiator"/>
</dbReference>
<evidence type="ECO:0000313" key="3">
    <source>
        <dbReference type="EMBL" id="MBB3976093.1"/>
    </source>
</evidence>
<dbReference type="AlphaFoldDB" id="A0A7W6DA96"/>
<gene>
    <name evidence="3" type="ORF">GGQ64_001280</name>
</gene>